<dbReference type="PANTHER" id="PTHR48437:SF1">
    <property type="entry name" value="INITIATOR BINDING DOMAIN-CONTAINING PROTEIN"/>
    <property type="match status" value="1"/>
</dbReference>
<dbReference type="GO" id="GO:0016757">
    <property type="term" value="F:glycosyltransferase activity"/>
    <property type="evidence" value="ECO:0007669"/>
    <property type="project" value="InterPro"/>
</dbReference>
<dbReference type="EMBL" id="JACBKZ010000014">
    <property type="protein sequence ID" value="KAF5932012.1"/>
    <property type="molecule type" value="Genomic_DNA"/>
</dbReference>
<comment type="caution">
    <text evidence="1">The sequence shown here is derived from an EMBL/GenBank/DDBJ whole genome shotgun (WGS) entry which is preliminary data.</text>
</comment>
<accession>A0A7J7FUK5</accession>
<name>A0A7J7FUK5_CAMSI</name>
<gene>
    <name evidence="1" type="ORF">HYC85_028183</name>
</gene>
<dbReference type="PANTHER" id="PTHR48437">
    <property type="entry name" value="INITIATOR BINDING DOMAIN-CONTAINING PROTEIN"/>
    <property type="match status" value="1"/>
</dbReference>
<protein>
    <submittedName>
        <fullName evidence="1">Uncharacterized protein</fullName>
    </submittedName>
</protein>
<evidence type="ECO:0000313" key="2">
    <source>
        <dbReference type="Proteomes" id="UP000593564"/>
    </source>
</evidence>
<dbReference type="InterPro" id="IPR007657">
    <property type="entry name" value="Glycosyltransferase_61"/>
</dbReference>
<dbReference type="Proteomes" id="UP000593564">
    <property type="component" value="Unassembled WGS sequence"/>
</dbReference>
<dbReference type="AlphaFoldDB" id="A0A7J7FUK5"/>
<evidence type="ECO:0000313" key="1">
    <source>
        <dbReference type="EMBL" id="KAF5932012.1"/>
    </source>
</evidence>
<sequence>MECGSFELHQSLTGNGHTLPDNPHNFSLSKPWPILPSYLTWSLNPNVPFRSCESYFGNGFTRRIDLLKSSLSHHRTGGWFRSSNCEKLSDPDQHLEHSYLTMNQNPKDPESPTFETFMKLIRRLTHYPKSLYTK</sequence>
<keyword evidence="2" id="KW-1185">Reference proteome</keyword>
<proteinExistence type="predicted"/>
<organism evidence="1 2">
    <name type="scientific">Camellia sinensis</name>
    <name type="common">Tea plant</name>
    <name type="synonym">Thea sinensis</name>
    <dbReference type="NCBI Taxonomy" id="4442"/>
    <lineage>
        <taxon>Eukaryota</taxon>
        <taxon>Viridiplantae</taxon>
        <taxon>Streptophyta</taxon>
        <taxon>Embryophyta</taxon>
        <taxon>Tracheophyta</taxon>
        <taxon>Spermatophyta</taxon>
        <taxon>Magnoliopsida</taxon>
        <taxon>eudicotyledons</taxon>
        <taxon>Gunneridae</taxon>
        <taxon>Pentapetalae</taxon>
        <taxon>asterids</taxon>
        <taxon>Ericales</taxon>
        <taxon>Theaceae</taxon>
        <taxon>Camellia</taxon>
    </lineage>
</organism>
<reference evidence="1 2" key="2">
    <citation type="submission" date="2020-07" db="EMBL/GenBank/DDBJ databases">
        <title>Genome assembly of wild tea tree DASZ reveals pedigree and selection history of tea varieties.</title>
        <authorList>
            <person name="Zhang W."/>
        </authorList>
    </citation>
    <scope>NUCLEOTIDE SEQUENCE [LARGE SCALE GENOMIC DNA]</scope>
    <source>
        <strain evidence="2">cv. G240</strain>
        <tissue evidence="1">Leaf</tissue>
    </source>
</reference>
<reference evidence="2" key="1">
    <citation type="journal article" date="2020" name="Nat. Commun.">
        <title>Genome assembly of wild tea tree DASZ reveals pedigree and selection history of tea varieties.</title>
        <authorList>
            <person name="Zhang W."/>
            <person name="Zhang Y."/>
            <person name="Qiu H."/>
            <person name="Guo Y."/>
            <person name="Wan H."/>
            <person name="Zhang X."/>
            <person name="Scossa F."/>
            <person name="Alseekh S."/>
            <person name="Zhang Q."/>
            <person name="Wang P."/>
            <person name="Xu L."/>
            <person name="Schmidt M.H."/>
            <person name="Jia X."/>
            <person name="Li D."/>
            <person name="Zhu A."/>
            <person name="Guo F."/>
            <person name="Chen W."/>
            <person name="Ni D."/>
            <person name="Usadel B."/>
            <person name="Fernie A.R."/>
            <person name="Wen W."/>
        </authorList>
    </citation>
    <scope>NUCLEOTIDE SEQUENCE [LARGE SCALE GENOMIC DNA]</scope>
    <source>
        <strain evidence="2">cv. G240</strain>
    </source>
</reference>